<evidence type="ECO:0000313" key="2">
    <source>
        <dbReference type="Proteomes" id="UP000076959"/>
    </source>
</evidence>
<name>A0A176YDC8_9BRAD</name>
<organism evidence="1 2">
    <name type="scientific">Bradyrhizobium centrolobii</name>
    <dbReference type="NCBI Taxonomy" id="1505087"/>
    <lineage>
        <taxon>Bacteria</taxon>
        <taxon>Pseudomonadati</taxon>
        <taxon>Pseudomonadota</taxon>
        <taxon>Alphaproteobacteria</taxon>
        <taxon>Hyphomicrobiales</taxon>
        <taxon>Nitrobacteraceae</taxon>
        <taxon>Bradyrhizobium</taxon>
    </lineage>
</organism>
<gene>
    <name evidence="1" type="ORF">AYJ54_24655</name>
</gene>
<dbReference type="AlphaFoldDB" id="A0A176YDC8"/>
<keyword evidence="2" id="KW-1185">Reference proteome</keyword>
<dbReference type="EMBL" id="LUUB01000089">
    <property type="protein sequence ID" value="OAF03739.1"/>
    <property type="molecule type" value="Genomic_DNA"/>
</dbReference>
<evidence type="ECO:0000313" key="1">
    <source>
        <dbReference type="EMBL" id="OAF03739.1"/>
    </source>
</evidence>
<sequence>MTPLVIEDNALGVQRAQITGDCKQDFVEYLKRLIQALLSQQRLRKTDRSIDIARFLLQRVAQSLLVDVSTDGARNAFAHSWIDIPGAEQLWGRRLLY</sequence>
<comment type="caution">
    <text evidence="1">The sequence shown here is derived from an EMBL/GenBank/DDBJ whole genome shotgun (WGS) entry which is preliminary data.</text>
</comment>
<reference evidence="1 2" key="1">
    <citation type="submission" date="2016-03" db="EMBL/GenBank/DDBJ databases">
        <title>Draft Genome Sequence of the Strain BR 10245 (Bradyrhizobium sp.) isolated from nodules of Centrolobium paraense.</title>
        <authorList>
            <person name="Simoes-Araujo J.L.Sr."/>
            <person name="Barauna A.C."/>
            <person name="Silva K."/>
            <person name="Zilli J.E."/>
        </authorList>
    </citation>
    <scope>NUCLEOTIDE SEQUENCE [LARGE SCALE GENOMIC DNA]</scope>
    <source>
        <strain evidence="1 2">BR 10245</strain>
    </source>
</reference>
<proteinExistence type="predicted"/>
<protein>
    <submittedName>
        <fullName evidence="1">Uncharacterized protein</fullName>
    </submittedName>
</protein>
<dbReference type="Proteomes" id="UP000076959">
    <property type="component" value="Unassembled WGS sequence"/>
</dbReference>
<accession>A0A176YDC8</accession>